<dbReference type="SUPFAM" id="SSF53850">
    <property type="entry name" value="Periplasmic binding protein-like II"/>
    <property type="match status" value="1"/>
</dbReference>
<feature type="chain" id="PRO_5037451237" evidence="2">
    <location>
        <begin position="25"/>
        <end position="324"/>
    </location>
</feature>
<dbReference type="Pfam" id="PF03401">
    <property type="entry name" value="TctC"/>
    <property type="match status" value="1"/>
</dbReference>
<dbReference type="PANTHER" id="PTHR42928">
    <property type="entry name" value="TRICARBOXYLATE-BINDING PROTEIN"/>
    <property type="match status" value="1"/>
</dbReference>
<proteinExistence type="inferred from homology"/>
<keyword evidence="2" id="KW-0732">Signal</keyword>
<evidence type="ECO:0000256" key="2">
    <source>
        <dbReference type="SAM" id="SignalP"/>
    </source>
</evidence>
<keyword evidence="4" id="KW-1185">Reference proteome</keyword>
<dbReference type="PANTHER" id="PTHR42928:SF5">
    <property type="entry name" value="BLR1237 PROTEIN"/>
    <property type="match status" value="1"/>
</dbReference>
<comment type="caution">
    <text evidence="3">The sequence shown here is derived from an EMBL/GenBank/DDBJ whole genome shotgun (WGS) entry which is preliminary data.</text>
</comment>
<reference evidence="3" key="1">
    <citation type="submission" date="2021-03" db="EMBL/GenBank/DDBJ databases">
        <authorList>
            <person name="So Y."/>
        </authorList>
    </citation>
    <scope>NUCLEOTIDE SEQUENCE</scope>
    <source>
        <strain evidence="3">SG15</strain>
    </source>
</reference>
<organism evidence="3 4">
    <name type="scientific">Roseomonas indoligenes</name>
    <dbReference type="NCBI Taxonomy" id="2820811"/>
    <lineage>
        <taxon>Bacteria</taxon>
        <taxon>Pseudomonadati</taxon>
        <taxon>Pseudomonadota</taxon>
        <taxon>Alphaproteobacteria</taxon>
        <taxon>Acetobacterales</taxon>
        <taxon>Roseomonadaceae</taxon>
        <taxon>Roseomonas</taxon>
    </lineage>
</organism>
<dbReference type="Gene3D" id="3.40.190.150">
    <property type="entry name" value="Bordetella uptake gene, domain 1"/>
    <property type="match status" value="1"/>
</dbReference>
<comment type="similarity">
    <text evidence="1">Belongs to the UPF0065 (bug) family.</text>
</comment>
<evidence type="ECO:0000313" key="3">
    <source>
        <dbReference type="EMBL" id="MBP0495041.1"/>
    </source>
</evidence>
<feature type="signal peptide" evidence="2">
    <location>
        <begin position="1"/>
        <end position="24"/>
    </location>
</feature>
<protein>
    <submittedName>
        <fullName evidence="3">Tripartite tricarboxylate transporter substrate binding protein</fullName>
    </submittedName>
</protein>
<dbReference type="RefSeq" id="WP_209375843.1">
    <property type="nucleotide sequence ID" value="NZ_JAGIZA010000014.1"/>
</dbReference>
<dbReference type="InterPro" id="IPR005064">
    <property type="entry name" value="BUG"/>
</dbReference>
<dbReference type="Proteomes" id="UP000677537">
    <property type="component" value="Unassembled WGS sequence"/>
</dbReference>
<evidence type="ECO:0000256" key="1">
    <source>
        <dbReference type="ARBA" id="ARBA00006987"/>
    </source>
</evidence>
<accession>A0A940S621</accession>
<dbReference type="EMBL" id="JAGIZA010000014">
    <property type="protein sequence ID" value="MBP0495041.1"/>
    <property type="molecule type" value="Genomic_DNA"/>
</dbReference>
<dbReference type="AlphaFoldDB" id="A0A940S621"/>
<name>A0A940S621_9PROT</name>
<dbReference type="PIRSF" id="PIRSF017082">
    <property type="entry name" value="YflP"/>
    <property type="match status" value="1"/>
</dbReference>
<dbReference type="CDD" id="cd13578">
    <property type="entry name" value="PBP2_Bug27"/>
    <property type="match status" value="1"/>
</dbReference>
<dbReference type="Gene3D" id="3.40.190.10">
    <property type="entry name" value="Periplasmic binding protein-like II"/>
    <property type="match status" value="1"/>
</dbReference>
<gene>
    <name evidence="3" type="ORF">J5Y10_19820</name>
</gene>
<evidence type="ECO:0000313" key="4">
    <source>
        <dbReference type="Proteomes" id="UP000677537"/>
    </source>
</evidence>
<sequence>MSPSGWVRGAFLGLLSLQATPAMAEAPYPNRPVTLVVPFAAGGNNDVSGRIVARKLGELLGQPVVVENRTGAGGAIGTAAVAASKPDGYTLGFLSSGPLAANVSLTRSLPYDPRRDFTPVARVTTSPSVLVVAPNYPAQSLDAFIARVREKPGAVNYGTAGQGSSPHLAGAMLGSMAQVRMEPVAYRGGLPALNDLVAGQVQTVINPILEVMPLIAAGTVRPLGVTSLSRSALLPDVPAIAERLPGYEVLTWNGVVGPAGLSPEVVATLSETLRKALADPEIASRLNQLGLEVAFSSPAEFARYVDAQITHFAELARIAGVEPN</sequence>
<dbReference type="InterPro" id="IPR042100">
    <property type="entry name" value="Bug_dom1"/>
</dbReference>